<dbReference type="Pfam" id="PF25250">
    <property type="entry name" value="DUF7852"/>
    <property type="match status" value="1"/>
</dbReference>
<keyword evidence="5" id="KW-1185">Reference proteome</keyword>
<dbReference type="Proteomes" id="UP000472971">
    <property type="component" value="Unassembled WGS sequence"/>
</dbReference>
<evidence type="ECO:0000313" key="6">
    <source>
        <dbReference type="Proteomes" id="UP000570010"/>
    </source>
</evidence>
<feature type="compositionally biased region" description="Basic and acidic residues" evidence="1">
    <location>
        <begin position="230"/>
        <end position="250"/>
    </location>
</feature>
<organism evidence="4 5">
    <name type="scientific">Bacillus aquiflavi</name>
    <dbReference type="NCBI Taxonomy" id="2672567"/>
    <lineage>
        <taxon>Bacteria</taxon>
        <taxon>Bacillati</taxon>
        <taxon>Bacillota</taxon>
        <taxon>Bacilli</taxon>
        <taxon>Bacillales</taxon>
        <taxon>Bacillaceae</taxon>
        <taxon>Bacillus</taxon>
    </lineage>
</organism>
<proteinExistence type="predicted"/>
<feature type="compositionally biased region" description="Acidic residues" evidence="1">
    <location>
        <begin position="178"/>
        <end position="187"/>
    </location>
</feature>
<dbReference type="NCBIfam" id="NF045793">
    <property type="entry name" value="BC_2427_fam"/>
    <property type="match status" value="1"/>
</dbReference>
<dbReference type="EMBL" id="JACEIO010000032">
    <property type="protein sequence ID" value="MBA4538016.1"/>
    <property type="molecule type" value="Genomic_DNA"/>
</dbReference>
<evidence type="ECO:0000256" key="1">
    <source>
        <dbReference type="SAM" id="MobiDB-lite"/>
    </source>
</evidence>
<reference evidence="4 5" key="1">
    <citation type="submission" date="2020-02" db="EMBL/GenBank/DDBJ databases">
        <title>Bacillus aquiflavi sp. nov., isolated from yellow water of strong flavor Chinese baijiu in Yibin region of China.</title>
        <authorList>
            <person name="Xie J."/>
        </authorList>
    </citation>
    <scope>NUCLEOTIDE SEQUENCE [LARGE SCALE GENOMIC DNA]</scope>
    <source>
        <strain evidence="4 5">3H-10</strain>
    </source>
</reference>
<dbReference type="RefSeq" id="WP_163242656.1">
    <property type="nucleotide sequence ID" value="NZ_JAAIWN010000030.1"/>
</dbReference>
<dbReference type="Proteomes" id="UP000570010">
    <property type="component" value="Unassembled WGS sequence"/>
</dbReference>
<dbReference type="InterPro" id="IPR057174">
    <property type="entry name" value="DUF7852"/>
</dbReference>
<feature type="domain" description="DUF7852" evidence="2">
    <location>
        <begin position="271"/>
        <end position="491"/>
    </location>
</feature>
<evidence type="ECO:0000313" key="4">
    <source>
        <dbReference type="EMBL" id="NEY82272.1"/>
    </source>
</evidence>
<protein>
    <recommendedName>
        <fullName evidence="2">DUF7852 domain-containing protein</fullName>
    </recommendedName>
</protein>
<feature type="compositionally biased region" description="Basic and acidic residues" evidence="1">
    <location>
        <begin position="164"/>
        <end position="177"/>
    </location>
</feature>
<name>A0A6B3VZD0_9BACI</name>
<sequence length="493" mass="57479">MKIPWINYEIMETITSEEVQNYCFPADDLKGQPIKERKCTPCKRRSFKIKRENFKSFKQICHNLQADDKIRNNTKKKEYGEAERLLEKNIKHEGRLEEVIERDQVVLNQEEPALKNNQIIDEVELIKKKEVNSRDGLGEEKELEQEDQAVKSEPASKTSQMNDEMERTEEKDIHDETGDGEVNEIDQEDRAVKAEPASKTSQMIDEMERTEEKVINHDHGWGKENGQNQEELHQEEQTVKKETDSKKKQNNDGMEPKVAQSELNDNAEPTRSKRVTIPFSVVCKIDQFVQSPLFGSTTKHTFKFIDRNEKITPSFNTQFFKTFTRYTNEPYCELVSSTVQEIVFIEEAPLPNEKKSNQLCKIYCLPLFESSIHEEVSNDLTNFTLKIPVVNGEYKLEVCLEEDIQLEEKVFLIKEVSSEAGFKTCKFIPTRFSLLENGRQKVLEGELFLEGFVQQNIEYSIVPHKDKENKNQLRQKIVVEFIIELLQVQKVQI</sequence>
<dbReference type="AlphaFoldDB" id="A0A6B3VZD0"/>
<evidence type="ECO:0000313" key="5">
    <source>
        <dbReference type="Proteomes" id="UP000472971"/>
    </source>
</evidence>
<feature type="region of interest" description="Disordered" evidence="1">
    <location>
        <begin position="218"/>
        <end position="271"/>
    </location>
</feature>
<reference evidence="3 6" key="2">
    <citation type="submission" date="2020-07" db="EMBL/GenBank/DDBJ databases">
        <authorList>
            <person name="Feng H."/>
        </authorList>
    </citation>
    <scope>NUCLEOTIDE SEQUENCE [LARGE SCALE GENOMIC DNA]</scope>
    <source>
        <strain evidence="6">s-12</strain>
        <strain evidence="3">S-12</strain>
    </source>
</reference>
<dbReference type="EMBL" id="JAAIWN010000030">
    <property type="protein sequence ID" value="NEY82272.1"/>
    <property type="molecule type" value="Genomic_DNA"/>
</dbReference>
<comment type="caution">
    <text evidence="4">The sequence shown here is derived from an EMBL/GenBank/DDBJ whole genome shotgun (WGS) entry which is preliminary data.</text>
</comment>
<evidence type="ECO:0000259" key="2">
    <source>
        <dbReference type="Pfam" id="PF25250"/>
    </source>
</evidence>
<evidence type="ECO:0000313" key="3">
    <source>
        <dbReference type="EMBL" id="MBA4538016.1"/>
    </source>
</evidence>
<gene>
    <name evidence="4" type="ORF">G4D64_12335</name>
    <name evidence="3" type="ORF">H1Z61_12945</name>
</gene>
<accession>A0A6B3VZD0</accession>
<feature type="region of interest" description="Disordered" evidence="1">
    <location>
        <begin position="136"/>
        <end position="205"/>
    </location>
</feature>